<dbReference type="PROSITE" id="PS50157">
    <property type="entry name" value="ZINC_FINGER_C2H2_2"/>
    <property type="match status" value="9"/>
</dbReference>
<evidence type="ECO:0000256" key="4">
    <source>
        <dbReference type="ARBA" id="ARBA00022833"/>
    </source>
</evidence>
<feature type="domain" description="C2H2-type" evidence="7">
    <location>
        <begin position="983"/>
        <end position="1011"/>
    </location>
</feature>
<keyword evidence="1" id="KW-0479">Metal-binding</keyword>
<evidence type="ECO:0000256" key="5">
    <source>
        <dbReference type="PROSITE-ProRule" id="PRU00042"/>
    </source>
</evidence>
<sequence>MEGVDRRGLWVILPACSLAKCTNRRANNVIMCTSVSYQHTNSHSHELLHVSCSTGHNVYKRIISTYQLSLTHILFSKMPPEHFLPVIVQINPRHGNDEGVKYKVCWKCNLCDKEMDMWSDHDCEDVFTGDVEERLSYEEGDSTMGQDDDVFDESEDPSYINKENTGVETYVVNQGEGYKKITKIKPARKKNEITKHMCKKCNIIFFKDSYFFEHVREKHAIPVQKKSPEPWSKGETLVMGKYYCQPCKLMFANEKWLAMHHQTDHRHQPGYKPEHDNQPKAPPSDRSERTCYDCKGILFESPAWYKYHRQTKHGDTFDPSELPPTIRGREKLFKPNATKKGFQGGVHLKFEPNMEPEEDELVPDDGTPLEPKLLRTCTLCAKVKNSISSLRKHLRDVHEDTSIMTEEEEEKFNNKDTEVLIETLDGVMKEEIHEPDTNEELYDIDENSAITRGKPARPGFYKFKQDGLALEDVQKRYNEYHVLEMDAYSKKCEICTEDEFETQPKLLKHLETNHLAEICVESFYLIKKRRQRELQRRSKRVEILDANTLSDEVRAKVNTVMESQEDKDAEPVLIEIDLMGDQETEYAIEHLVSEETQDDEDTTVNESTGQDTTMNESTGQPPAKKCKFEIVKPDDLTPAVRRRIDEQAKSLNIDTPVYIRNLGTNFEDNEKHSFDHKTQDRTNKVTVQILDYLSFREKLQDRVNKRLHESQEKSNKRAIALQEKALNKLESRINSKIAKETSRIARENAKIATETRIEEGINKIIKTSRNFSVTDFNGDPATSCMSCRVSFTSARRMERHKEMFHKNCSECTVCSLLIQDQAMETHMRGHDASGSIEFTCKECNNSFESEEHLSYHRLVHQNKVVVLQKQRCEHCYAEFFDPDMLKNHLKIHSTRRIYSCNFCHKHFYVLAEKVVHERIHTGVKPYACDQCGKAFRKKFSLTVHVRHVHLKEKRYQCDLCSQKFVTNSSLVVHKQRHDNTPRFKCKMCPKMFTNTGTRANHIRRYHYGTVEYVCKVCTRVFLTMAALRRHYAKHGTLKYPCHYCPQEYGRSLYLTKHLKEAHNMNDVTVK</sequence>
<dbReference type="Gene3D" id="3.30.160.60">
    <property type="entry name" value="Classic Zinc Finger"/>
    <property type="match status" value="5"/>
</dbReference>
<dbReference type="PANTHER" id="PTHR23234:SF10">
    <property type="entry name" value="RIKEN CDNA 6720489N17 GENE-RELATED"/>
    <property type="match status" value="1"/>
</dbReference>
<dbReference type="AlphaFoldDB" id="A0A8D8PZS1"/>
<dbReference type="InterPro" id="IPR013087">
    <property type="entry name" value="Znf_C2H2_type"/>
</dbReference>
<feature type="domain" description="C2H2-type" evidence="7">
    <location>
        <begin position="1012"/>
        <end position="1039"/>
    </location>
</feature>
<protein>
    <submittedName>
        <fullName evidence="8">Zinc finger protein 160</fullName>
    </submittedName>
</protein>
<dbReference type="InterPro" id="IPR036236">
    <property type="entry name" value="Znf_C2H2_sf"/>
</dbReference>
<proteinExistence type="predicted"/>
<dbReference type="PROSITE" id="PS00028">
    <property type="entry name" value="ZINC_FINGER_C2H2_1"/>
    <property type="match status" value="11"/>
</dbReference>
<evidence type="ECO:0000313" key="8">
    <source>
        <dbReference type="EMBL" id="CAG6621187.1"/>
    </source>
</evidence>
<evidence type="ECO:0000256" key="2">
    <source>
        <dbReference type="ARBA" id="ARBA00022737"/>
    </source>
</evidence>
<dbReference type="EMBL" id="HBUF01049547">
    <property type="protein sequence ID" value="CAG6621187.1"/>
    <property type="molecule type" value="Transcribed_RNA"/>
</dbReference>
<reference evidence="8" key="1">
    <citation type="submission" date="2021-05" db="EMBL/GenBank/DDBJ databases">
        <authorList>
            <person name="Alioto T."/>
            <person name="Alioto T."/>
            <person name="Gomez Garrido J."/>
        </authorList>
    </citation>
    <scope>NUCLEOTIDE SEQUENCE</scope>
</reference>
<evidence type="ECO:0000256" key="3">
    <source>
        <dbReference type="ARBA" id="ARBA00022771"/>
    </source>
</evidence>
<dbReference type="FunFam" id="3.30.160.60:FF:000624">
    <property type="entry name" value="zinc finger protein 697"/>
    <property type="match status" value="1"/>
</dbReference>
<evidence type="ECO:0000256" key="1">
    <source>
        <dbReference type="ARBA" id="ARBA00022723"/>
    </source>
</evidence>
<feature type="domain" description="C2H2-type" evidence="7">
    <location>
        <begin position="838"/>
        <end position="865"/>
    </location>
</feature>
<keyword evidence="2" id="KW-0677">Repeat</keyword>
<keyword evidence="4" id="KW-0862">Zinc</keyword>
<dbReference type="Pfam" id="PF00096">
    <property type="entry name" value="zf-C2H2"/>
    <property type="match status" value="3"/>
</dbReference>
<organism evidence="8">
    <name type="scientific">Cacopsylla melanoneura</name>
    <dbReference type="NCBI Taxonomy" id="428564"/>
    <lineage>
        <taxon>Eukaryota</taxon>
        <taxon>Metazoa</taxon>
        <taxon>Ecdysozoa</taxon>
        <taxon>Arthropoda</taxon>
        <taxon>Hexapoda</taxon>
        <taxon>Insecta</taxon>
        <taxon>Pterygota</taxon>
        <taxon>Neoptera</taxon>
        <taxon>Paraneoptera</taxon>
        <taxon>Hemiptera</taxon>
        <taxon>Sternorrhyncha</taxon>
        <taxon>Psylloidea</taxon>
        <taxon>Psyllidae</taxon>
        <taxon>Psyllinae</taxon>
        <taxon>Cacopsylla</taxon>
    </lineage>
</organism>
<evidence type="ECO:0000256" key="6">
    <source>
        <dbReference type="SAM" id="MobiDB-lite"/>
    </source>
</evidence>
<feature type="compositionally biased region" description="Polar residues" evidence="6">
    <location>
        <begin position="604"/>
        <end position="620"/>
    </location>
</feature>
<feature type="region of interest" description="Disordered" evidence="6">
    <location>
        <begin position="262"/>
        <end position="288"/>
    </location>
</feature>
<feature type="domain" description="C2H2-type" evidence="7">
    <location>
        <begin position="375"/>
        <end position="403"/>
    </location>
</feature>
<dbReference type="SMART" id="SM00355">
    <property type="entry name" value="ZnF_C2H2"/>
    <property type="match status" value="15"/>
</dbReference>
<feature type="domain" description="C2H2-type" evidence="7">
    <location>
        <begin position="870"/>
        <end position="897"/>
    </location>
</feature>
<dbReference type="GO" id="GO:0008270">
    <property type="term" value="F:zinc ion binding"/>
    <property type="evidence" value="ECO:0007669"/>
    <property type="project" value="UniProtKB-KW"/>
</dbReference>
<feature type="domain" description="C2H2-type" evidence="7">
    <location>
        <begin position="926"/>
        <end position="954"/>
    </location>
</feature>
<dbReference type="PANTHER" id="PTHR23234">
    <property type="entry name" value="ZNF44 PROTEIN"/>
    <property type="match status" value="1"/>
</dbReference>
<dbReference type="InterPro" id="IPR050758">
    <property type="entry name" value="Znf_C2H2-type"/>
</dbReference>
<name>A0A8D8PZS1_9HEMI</name>
<feature type="region of interest" description="Disordered" evidence="6">
    <location>
        <begin position="593"/>
        <end position="623"/>
    </location>
</feature>
<keyword evidence="3 5" id="KW-0863">Zinc-finger</keyword>
<feature type="domain" description="C2H2-type" evidence="7">
    <location>
        <begin position="1039"/>
        <end position="1067"/>
    </location>
</feature>
<accession>A0A8D8PZS1</accession>
<evidence type="ECO:0000259" key="7">
    <source>
        <dbReference type="PROSITE" id="PS50157"/>
    </source>
</evidence>
<feature type="domain" description="C2H2-type" evidence="7">
    <location>
        <begin position="955"/>
        <end position="982"/>
    </location>
</feature>
<dbReference type="SUPFAM" id="SSF57667">
    <property type="entry name" value="beta-beta-alpha zinc fingers"/>
    <property type="match status" value="4"/>
</dbReference>
<feature type="domain" description="C2H2-type" evidence="7">
    <location>
        <begin position="898"/>
        <end position="925"/>
    </location>
</feature>